<reference evidence="2" key="1">
    <citation type="journal article" date="2009" name="PLoS Genet.">
        <title>Sequencing, mapping, and analysis of 27,455 maize full-length cDNAs.</title>
        <authorList>
            <person name="Soderlund C."/>
            <person name="Descour A."/>
            <person name="Kudrna D."/>
            <person name="Bomhoff M."/>
            <person name="Boyd L."/>
            <person name="Currie J."/>
            <person name="Angelova A."/>
            <person name="Collura K."/>
            <person name="Wissotski M."/>
            <person name="Ashley E."/>
            <person name="Morrow D."/>
            <person name="Fernandes J."/>
            <person name="Walbot V."/>
            <person name="Yu Y."/>
        </authorList>
    </citation>
    <scope>NUCLEOTIDE SEQUENCE</scope>
    <source>
        <strain evidence="2">B73</strain>
    </source>
</reference>
<accession>C0PP58</accession>
<dbReference type="EMBL" id="BT070077">
    <property type="protein sequence ID" value="ACN36974.1"/>
    <property type="molecule type" value="mRNA"/>
</dbReference>
<proteinExistence type="evidence at transcript level"/>
<evidence type="ECO:0000313" key="2">
    <source>
        <dbReference type="EMBL" id="ACN36974.1"/>
    </source>
</evidence>
<feature type="compositionally biased region" description="Basic and acidic residues" evidence="1">
    <location>
        <begin position="199"/>
        <end position="209"/>
    </location>
</feature>
<organism evidence="2">
    <name type="scientific">Zea mays</name>
    <name type="common">Maize</name>
    <dbReference type="NCBI Taxonomy" id="4577"/>
    <lineage>
        <taxon>Eukaryota</taxon>
        <taxon>Viridiplantae</taxon>
        <taxon>Streptophyta</taxon>
        <taxon>Embryophyta</taxon>
        <taxon>Tracheophyta</taxon>
        <taxon>Spermatophyta</taxon>
        <taxon>Magnoliopsida</taxon>
        <taxon>Liliopsida</taxon>
        <taxon>Poales</taxon>
        <taxon>Poaceae</taxon>
        <taxon>PACMAD clade</taxon>
        <taxon>Panicoideae</taxon>
        <taxon>Andropogonodae</taxon>
        <taxon>Andropogoneae</taxon>
        <taxon>Tripsacinae</taxon>
        <taxon>Zea</taxon>
    </lineage>
</organism>
<sequence>MKHIVFLGVGANKQKSAGWTNSHYATVVWMHKDAEETIKSGTLRKKKKEEFPEHKFQFRYRKIDHHPRLTPFLMRTIRWVPLAGLQEAVLDLFRSSTSGEAGTAFGQEAWCALPSGLLLCCFLFLLGMARRTPNEVLAGSLRGRRVLVPAGVRFFRLVARVGWTAYEVASRSIVLLIAAHGGSSGSLFPPSAGGSNSQECDKDIGDDPDGYKSRRRREYFFFKEGQSCHQTGDDSQLRHKFNYPPKQPWLKKTITQPRPQRPSLAVKTTTTSPAVVNLRWPRQRARGLDSRIMVRLCDIEGGP</sequence>
<evidence type="ECO:0000256" key="1">
    <source>
        <dbReference type="SAM" id="MobiDB-lite"/>
    </source>
</evidence>
<dbReference type="AlphaFoldDB" id="C0PP58"/>
<name>C0PP58_MAIZE</name>
<feature type="region of interest" description="Disordered" evidence="1">
    <location>
        <begin position="187"/>
        <end position="209"/>
    </location>
</feature>
<protein>
    <submittedName>
        <fullName evidence="2">Uncharacterized protein</fullName>
    </submittedName>
</protein>
<reference evidence="2" key="2">
    <citation type="submission" date="2012-06" db="EMBL/GenBank/DDBJ databases">
        <authorList>
            <person name="Yu Y."/>
            <person name="Currie J."/>
            <person name="Lomeli R."/>
            <person name="Angelova A."/>
            <person name="Collura K."/>
            <person name="Wissotski M."/>
            <person name="Campos D."/>
            <person name="Kudrna D."/>
            <person name="Golser W."/>
            <person name="Ashely E."/>
            <person name="Descour A."/>
            <person name="Fernandes J."/>
            <person name="Soderlund C."/>
            <person name="Walbot V."/>
        </authorList>
    </citation>
    <scope>NUCLEOTIDE SEQUENCE</scope>
    <source>
        <strain evidence="2">B73</strain>
    </source>
</reference>